<dbReference type="SUPFAM" id="SSF140741">
    <property type="entry name" value="RUN domain-like"/>
    <property type="match status" value="1"/>
</dbReference>
<dbReference type="SMART" id="SM01175">
    <property type="entry name" value="DUF4206"/>
    <property type="match status" value="1"/>
</dbReference>
<dbReference type="CDD" id="cd17679">
    <property type="entry name" value="RUN_PLEKHM1"/>
    <property type="match status" value="1"/>
</dbReference>
<evidence type="ECO:0000256" key="20">
    <source>
        <dbReference type="ARBA" id="ARBA00023136"/>
    </source>
</evidence>
<keyword evidence="15" id="KW-0863">Zinc-finger</keyword>
<keyword evidence="17" id="KW-0809">Transit peptide</keyword>
<reference evidence="26" key="1">
    <citation type="submission" date="2022-01" db="EMBL/GenBank/DDBJ databases">
        <authorList>
            <person name="King R."/>
        </authorList>
    </citation>
    <scope>NUCLEOTIDE SEQUENCE</scope>
</reference>
<dbReference type="Proteomes" id="UP001153737">
    <property type="component" value="Chromosome 14"/>
</dbReference>
<dbReference type="Gene3D" id="3.90.870.10">
    <property type="entry name" value="DHBP synthase"/>
    <property type="match status" value="1"/>
</dbReference>
<proteinExistence type="inferred from homology"/>
<keyword evidence="27" id="KW-1185">Reference proteome</keyword>
<keyword evidence="16" id="KW-0862">Zinc</keyword>
<organism evidence="26 27">
    <name type="scientific">Phaedon cochleariae</name>
    <name type="common">Mustard beetle</name>
    <dbReference type="NCBI Taxonomy" id="80249"/>
    <lineage>
        <taxon>Eukaryota</taxon>
        <taxon>Metazoa</taxon>
        <taxon>Ecdysozoa</taxon>
        <taxon>Arthropoda</taxon>
        <taxon>Hexapoda</taxon>
        <taxon>Insecta</taxon>
        <taxon>Pterygota</taxon>
        <taxon>Neoptera</taxon>
        <taxon>Endopterygota</taxon>
        <taxon>Coleoptera</taxon>
        <taxon>Polyphaga</taxon>
        <taxon>Cucujiformia</taxon>
        <taxon>Chrysomeloidea</taxon>
        <taxon>Chrysomelidae</taxon>
        <taxon>Chrysomelinae</taxon>
        <taxon>Chrysomelini</taxon>
        <taxon>Phaedon</taxon>
    </lineage>
</organism>
<dbReference type="SMART" id="SM00593">
    <property type="entry name" value="RUN"/>
    <property type="match status" value="1"/>
</dbReference>
<dbReference type="OrthoDB" id="62364at2759"/>
<evidence type="ECO:0000256" key="6">
    <source>
        <dbReference type="ARBA" id="ARBA00012584"/>
    </source>
</evidence>
<dbReference type="GO" id="GO:0003725">
    <property type="term" value="F:double-stranded RNA binding"/>
    <property type="evidence" value="ECO:0007669"/>
    <property type="project" value="InterPro"/>
</dbReference>
<evidence type="ECO:0000256" key="14">
    <source>
        <dbReference type="ARBA" id="ARBA00022753"/>
    </source>
</evidence>
<evidence type="ECO:0000256" key="17">
    <source>
        <dbReference type="ARBA" id="ARBA00022946"/>
    </source>
</evidence>
<dbReference type="SUPFAM" id="SSF57903">
    <property type="entry name" value="FYVE/PHD zinc finger"/>
    <property type="match status" value="1"/>
</dbReference>
<dbReference type="FunFam" id="3.90.870.10:FF:000007">
    <property type="entry name" value="YrdC N6-threonylcarbamoyltransferase domain containing"/>
    <property type="match status" value="1"/>
</dbReference>
<dbReference type="EC" id="2.7.7.87" evidence="6"/>
<evidence type="ECO:0000256" key="15">
    <source>
        <dbReference type="ARBA" id="ARBA00022771"/>
    </source>
</evidence>
<dbReference type="GO" id="GO:0005886">
    <property type="term" value="C:plasma membrane"/>
    <property type="evidence" value="ECO:0007669"/>
    <property type="project" value="UniProtKB-SubCell"/>
</dbReference>
<keyword evidence="12" id="KW-0479">Metal-binding</keyword>
<keyword evidence="9" id="KW-0963">Cytoplasm</keyword>
<dbReference type="GO" id="GO:0006914">
    <property type="term" value="P:autophagy"/>
    <property type="evidence" value="ECO:0007669"/>
    <property type="project" value="UniProtKB-KW"/>
</dbReference>
<evidence type="ECO:0000313" key="26">
    <source>
        <dbReference type="EMBL" id="CAG9816691.1"/>
    </source>
</evidence>
<evidence type="ECO:0000313" key="27">
    <source>
        <dbReference type="Proteomes" id="UP001153737"/>
    </source>
</evidence>
<accession>A0A9N9SEM1</accession>
<keyword evidence="10" id="KW-0597">Phosphoprotein</keyword>
<protein>
    <recommendedName>
        <fullName evidence="7">Threonylcarbamoyl-AMP synthase</fullName>
        <ecNumber evidence="6">2.7.7.87</ecNumber>
    </recommendedName>
</protein>
<dbReference type="SUPFAM" id="SSF55821">
    <property type="entry name" value="YrdC/RibB"/>
    <property type="match status" value="1"/>
</dbReference>
<evidence type="ECO:0000256" key="22">
    <source>
        <dbReference type="ARBA" id="ARBA00058524"/>
    </source>
</evidence>
<dbReference type="InterPro" id="IPR051366">
    <property type="entry name" value="DEF8"/>
</dbReference>
<dbReference type="InterPro" id="IPR047326">
    <property type="entry name" value="RUN_PLEKHM1"/>
</dbReference>
<dbReference type="Pfam" id="PF02759">
    <property type="entry name" value="RUN"/>
    <property type="match status" value="1"/>
</dbReference>
<dbReference type="GO" id="GO:0005770">
    <property type="term" value="C:late endosome"/>
    <property type="evidence" value="ECO:0007669"/>
    <property type="project" value="UniProtKB-SubCell"/>
</dbReference>
<dbReference type="InterPro" id="IPR025258">
    <property type="entry name" value="RH_dom"/>
</dbReference>
<dbReference type="Pfam" id="PF01300">
    <property type="entry name" value="Sua5_yciO_yrdC"/>
    <property type="match status" value="1"/>
</dbReference>
<keyword evidence="8" id="KW-1003">Cell membrane</keyword>
<evidence type="ECO:0000256" key="23">
    <source>
        <dbReference type="ARBA" id="ARBA00063146"/>
    </source>
</evidence>
<evidence type="ECO:0000256" key="16">
    <source>
        <dbReference type="ARBA" id="ARBA00022833"/>
    </source>
</evidence>
<feature type="domain" description="Rubicon Homology" evidence="25">
    <location>
        <begin position="622"/>
        <end position="764"/>
    </location>
</feature>
<keyword evidence="13" id="KW-0677">Repeat</keyword>
<keyword evidence="14" id="KW-0967">Endosome</keyword>
<dbReference type="GO" id="GO:0008270">
    <property type="term" value="F:zinc ion binding"/>
    <property type="evidence" value="ECO:0007669"/>
    <property type="project" value="UniProtKB-KW"/>
</dbReference>
<dbReference type="InterPro" id="IPR004012">
    <property type="entry name" value="Run_dom"/>
</dbReference>
<comment type="catalytic activity">
    <reaction evidence="21">
        <text>L-threonine + hydrogencarbonate + ATP = L-threonylcarbamoyladenylate + diphosphate + H2O</text>
        <dbReference type="Rhea" id="RHEA:36407"/>
        <dbReference type="ChEBI" id="CHEBI:15377"/>
        <dbReference type="ChEBI" id="CHEBI:17544"/>
        <dbReference type="ChEBI" id="CHEBI:30616"/>
        <dbReference type="ChEBI" id="CHEBI:33019"/>
        <dbReference type="ChEBI" id="CHEBI:57926"/>
        <dbReference type="ChEBI" id="CHEBI:73682"/>
        <dbReference type="EC" id="2.7.7.87"/>
    </reaction>
</comment>
<evidence type="ECO:0000256" key="8">
    <source>
        <dbReference type="ARBA" id="ARBA00022475"/>
    </source>
</evidence>
<comment type="subcellular location">
    <subcellularLocation>
        <location evidence="2">Cell membrane</location>
        <topology evidence="2">Peripheral membrane protein</topology>
    </subcellularLocation>
    <subcellularLocation>
        <location evidence="3">Cytoplasm</location>
    </subcellularLocation>
    <subcellularLocation>
        <location evidence="4">Late endosome</location>
    </subcellularLocation>
    <subcellularLocation>
        <location evidence="1">Mitochondrion</location>
    </subcellularLocation>
</comment>
<reference evidence="26" key="2">
    <citation type="submission" date="2022-10" db="EMBL/GenBank/DDBJ databases">
        <authorList>
            <consortium name="ENA_rothamsted_submissions"/>
            <consortium name="culmorum"/>
            <person name="King R."/>
        </authorList>
    </citation>
    <scope>NUCLEOTIDE SEQUENCE</scope>
</reference>
<comment type="subunit">
    <text evidence="23">Interacts with RSC1A1.</text>
</comment>
<evidence type="ECO:0000256" key="19">
    <source>
        <dbReference type="ARBA" id="ARBA00023128"/>
    </source>
</evidence>
<dbReference type="InterPro" id="IPR006070">
    <property type="entry name" value="Sua5-like_dom"/>
</dbReference>
<evidence type="ECO:0000256" key="7">
    <source>
        <dbReference type="ARBA" id="ARBA00015492"/>
    </source>
</evidence>
<evidence type="ECO:0000256" key="3">
    <source>
        <dbReference type="ARBA" id="ARBA00004496"/>
    </source>
</evidence>
<dbReference type="InterPro" id="IPR017945">
    <property type="entry name" value="DHBP_synth_RibB-like_a/b_dom"/>
</dbReference>
<sequence>MIANTAVLSMAAHISIKNATAEKLAIEFLKRGSVIAVPTDTVYGLACDATNVSAIGKLYSIKCRNENKPLAICLSKVSDIKAWANVHHLPQNILTALLPGPVTIILQSTNNCLDKSLVSKGKVGIRIPHHNFIRNLACGLGQPLTLTSANLSNEPSAVEVSEFCSIWEKLPAIFDGGKLKSMASNKDDIIKQALTSQLSNSVKEIQYAGIDDNRPSNTNDIVEASNTLCNVLEAIFLHGLRDTLTHRFKRALADLDEQPEPSFWPPLLVISHRQIIDQITDLSQITSEVGQCRAWIRLALNDCLLSSYLMTMRLDSSALKSYYKVDAYIRDSELLDVAQRLIEGVEAFKTFTLPFNSSLLNSWPLPSLILAGIWSPTLKTAPVAPCDDVALGITEATIVQNIIEGSSETASLSSAMSITSQGSGLRQFVTLTEDEVLKIILDKDKQKVTDNKLNIVDDYKPSISSDQERSSDSDNAGFNIGNSLNKRSGWSFDETEVADEKEKKETNRAEKIEVVGESKSMEASYNALIESYNMLSGGFIRTPDIREVWQKFEDERNYVSANSSTVGQSETHTIISSVHLAKSETTALAVQIGRIAREKGLDNQNYECADCKCILAITNKSTVCAFTGEYFCDNCMSSESVQIPARIVHNWDFKTYPISRKGKKYIEEVKDHPILDFKDLSDIRNGFLAQQLQKVVDFGKEHVHSCWLCNQKGFFCEVCNKPKALFPFDIDDIYRCDICNAVYHKTCLNSSRPCPKCDRLKKREEQPLLGIVTDD</sequence>
<dbReference type="InterPro" id="IPR011011">
    <property type="entry name" value="Znf_FYVE_PHD"/>
</dbReference>
<evidence type="ECO:0000256" key="18">
    <source>
        <dbReference type="ARBA" id="ARBA00023006"/>
    </source>
</evidence>
<dbReference type="CDD" id="cd15489">
    <property type="entry name" value="PHD_SF"/>
    <property type="match status" value="1"/>
</dbReference>
<evidence type="ECO:0000259" key="25">
    <source>
        <dbReference type="SMART" id="SM01175"/>
    </source>
</evidence>
<evidence type="ECO:0000256" key="2">
    <source>
        <dbReference type="ARBA" id="ARBA00004202"/>
    </source>
</evidence>
<dbReference type="GO" id="GO:0061710">
    <property type="term" value="F:L-threonylcarbamoyladenylate synthase"/>
    <property type="evidence" value="ECO:0007669"/>
    <property type="project" value="UniProtKB-EC"/>
</dbReference>
<evidence type="ECO:0000256" key="10">
    <source>
        <dbReference type="ARBA" id="ARBA00022553"/>
    </source>
</evidence>
<evidence type="ECO:0000256" key="12">
    <source>
        <dbReference type="ARBA" id="ARBA00022723"/>
    </source>
</evidence>
<dbReference type="InterPro" id="IPR037213">
    <property type="entry name" value="Run_dom_sf"/>
</dbReference>
<dbReference type="PANTHER" id="PTHR12326">
    <property type="entry name" value="PLECKSTRIN HOMOLOGY DOMAIN CONTAINING PROTEIN"/>
    <property type="match status" value="1"/>
</dbReference>
<dbReference type="PANTHER" id="PTHR12326:SF12">
    <property type="entry name" value="PLECKSTRIN HOMOLOGY AND RUN DOMAIN CONTAINING M1"/>
    <property type="match status" value="1"/>
</dbReference>
<dbReference type="Gene3D" id="1.20.58.900">
    <property type="match status" value="1"/>
</dbReference>
<keyword evidence="19" id="KW-0496">Mitochondrion</keyword>
<evidence type="ECO:0000256" key="21">
    <source>
        <dbReference type="ARBA" id="ARBA00048366"/>
    </source>
</evidence>
<evidence type="ECO:0000259" key="24">
    <source>
        <dbReference type="SMART" id="SM00593"/>
    </source>
</evidence>
<evidence type="ECO:0000256" key="5">
    <source>
        <dbReference type="ARBA" id="ARBA00007663"/>
    </source>
</evidence>
<comment type="function">
    <text evidence="22">Cytoplasmic and mitochondrial threonylcarbamoyl-AMP synthase required for the formation of a threonylcarbamoyl group on adenosine at position 37 (t(6)A37) in tRNAs that read codons beginning with adenine. Catalyzes the conversion of L-threonine, HCO(3)(-)/CO(2) and ATP to give threonylcarbamoyl-AMP (TC-AMP) as the acyladenylate intermediate, with the release of diphosphate. Participates in t(6)A37 formation in cytoplasmic and mitochondrial tRNAs. May regulate the activity of some transporters.</text>
</comment>
<evidence type="ECO:0000256" key="11">
    <source>
        <dbReference type="ARBA" id="ARBA00022679"/>
    </source>
</evidence>
<name>A0A9N9SEM1_PHACE</name>
<dbReference type="AlphaFoldDB" id="A0A9N9SEM1"/>
<keyword evidence="11" id="KW-0808">Transferase</keyword>
<dbReference type="EMBL" id="OU896720">
    <property type="protein sequence ID" value="CAG9816691.1"/>
    <property type="molecule type" value="Genomic_DNA"/>
</dbReference>
<dbReference type="NCBIfam" id="TIGR00057">
    <property type="entry name" value="L-threonylcarbamoyladenylate synthase"/>
    <property type="match status" value="1"/>
</dbReference>
<keyword evidence="20" id="KW-0472">Membrane</keyword>
<feature type="domain" description="RUN" evidence="24">
    <location>
        <begin position="292"/>
        <end position="356"/>
    </location>
</feature>
<comment type="similarity">
    <text evidence="5">Belongs to the SUA5 family.</text>
</comment>
<evidence type="ECO:0000256" key="13">
    <source>
        <dbReference type="ARBA" id="ARBA00022737"/>
    </source>
</evidence>
<keyword evidence="18" id="KW-0072">Autophagy</keyword>
<dbReference type="GO" id="GO:0005739">
    <property type="term" value="C:mitochondrion"/>
    <property type="evidence" value="ECO:0007669"/>
    <property type="project" value="UniProtKB-SubCell"/>
</dbReference>
<evidence type="ECO:0000256" key="9">
    <source>
        <dbReference type="ARBA" id="ARBA00022490"/>
    </source>
</evidence>
<evidence type="ECO:0000256" key="4">
    <source>
        <dbReference type="ARBA" id="ARBA00004603"/>
    </source>
</evidence>
<dbReference type="Pfam" id="PF13901">
    <property type="entry name" value="RH_dom"/>
    <property type="match status" value="1"/>
</dbReference>
<evidence type="ECO:0000256" key="1">
    <source>
        <dbReference type="ARBA" id="ARBA00004173"/>
    </source>
</evidence>
<gene>
    <name evidence="26" type="ORF">PHAECO_LOCUS4074</name>
</gene>